<comment type="similarity">
    <text evidence="6">Belongs to the methyl-accepting chemotaxis (MCP) protein family.</text>
</comment>
<comment type="subcellular location">
    <subcellularLocation>
        <location evidence="1">Membrane</location>
        <topology evidence="1">Multi-pass membrane protein</topology>
    </subcellularLocation>
</comment>
<dbReference type="InterPro" id="IPR003660">
    <property type="entry name" value="HAMP_dom"/>
</dbReference>
<feature type="compositionally biased region" description="Low complexity" evidence="9">
    <location>
        <begin position="685"/>
        <end position="695"/>
    </location>
</feature>
<dbReference type="OrthoDB" id="9177152at2"/>
<evidence type="ECO:0000259" key="12">
    <source>
        <dbReference type="PROSITE" id="PS50885"/>
    </source>
</evidence>
<keyword evidence="8" id="KW-0175">Coiled coil</keyword>
<dbReference type="InterPro" id="IPR029095">
    <property type="entry name" value="NarX-like_N"/>
</dbReference>
<dbReference type="PANTHER" id="PTHR32089">
    <property type="entry name" value="METHYL-ACCEPTING CHEMOTAXIS PROTEIN MCPB"/>
    <property type="match status" value="1"/>
</dbReference>
<dbReference type="InterPro" id="IPR004089">
    <property type="entry name" value="MCPsignal_dom"/>
</dbReference>
<feature type="transmembrane region" description="Helical" evidence="10">
    <location>
        <begin position="296"/>
        <end position="320"/>
    </location>
</feature>
<dbReference type="SMART" id="SM00283">
    <property type="entry name" value="MA"/>
    <property type="match status" value="1"/>
</dbReference>
<evidence type="ECO:0000313" key="14">
    <source>
        <dbReference type="Proteomes" id="UP000064201"/>
    </source>
</evidence>
<keyword evidence="2 10" id="KW-0812">Transmembrane</keyword>
<dbReference type="PROSITE" id="PS50885">
    <property type="entry name" value="HAMP"/>
    <property type="match status" value="1"/>
</dbReference>
<dbReference type="PANTHER" id="PTHR32089:SF119">
    <property type="entry name" value="METHYL-ACCEPTING CHEMOTAXIS PROTEIN CTPL"/>
    <property type="match status" value="1"/>
</dbReference>
<dbReference type="EMBL" id="CP011367">
    <property type="protein sequence ID" value="AKJ96148.1"/>
    <property type="molecule type" value="Genomic_DNA"/>
</dbReference>
<evidence type="ECO:0000313" key="13">
    <source>
        <dbReference type="EMBL" id="AKJ96148.1"/>
    </source>
</evidence>
<name>A0A0G3G4J1_9GAMM</name>
<feature type="region of interest" description="Disordered" evidence="9">
    <location>
        <begin position="659"/>
        <end position="695"/>
    </location>
</feature>
<dbReference type="PROSITE" id="PS50111">
    <property type="entry name" value="CHEMOTAXIS_TRANSDUC_2"/>
    <property type="match status" value="1"/>
</dbReference>
<dbReference type="CDD" id="cd11386">
    <property type="entry name" value="MCP_signal"/>
    <property type="match status" value="1"/>
</dbReference>
<dbReference type="STRING" id="106634.TVD_12620"/>
<evidence type="ECO:0000256" key="8">
    <source>
        <dbReference type="SAM" id="Coils"/>
    </source>
</evidence>
<dbReference type="KEGG" id="tvr:TVD_12620"/>
<evidence type="ECO:0000256" key="9">
    <source>
        <dbReference type="SAM" id="MobiDB-lite"/>
    </source>
</evidence>
<dbReference type="FunFam" id="1.10.287.950:FF:000001">
    <property type="entry name" value="Methyl-accepting chemotaxis sensory transducer"/>
    <property type="match status" value="1"/>
</dbReference>
<dbReference type="Pfam" id="PF00015">
    <property type="entry name" value="MCPsignal"/>
    <property type="match status" value="1"/>
</dbReference>
<evidence type="ECO:0000256" key="3">
    <source>
        <dbReference type="ARBA" id="ARBA00022989"/>
    </source>
</evidence>
<protein>
    <submittedName>
        <fullName evidence="13">Chemotaxis protein</fullName>
    </submittedName>
</protein>
<keyword evidence="5 7" id="KW-0807">Transducer</keyword>
<dbReference type="GO" id="GO:0007165">
    <property type="term" value="P:signal transduction"/>
    <property type="evidence" value="ECO:0007669"/>
    <property type="project" value="UniProtKB-KW"/>
</dbReference>
<dbReference type="AlphaFoldDB" id="A0A0G3G4J1"/>
<sequence length="695" mass="74181">MGSSRRARNFVLGGLLVLALIATGGAFTYHEYEQSQYRDRIALANDLRLLSQRLATSSLEAAAGSEQGFRDLQSLRDDFEARLDRIRQGGDGLQPLPEPLQEDIAAVDREWSAYRDNINTVILGRSDIQLITEFSDAVAAFSPELSRLSDDVVRRMTRIGEPPEQVYVAARQTMLIQRIANSLGRVLQGGAEAAPAIERFERDATLYGRVLDGLIEGFAPLGVEPVDDPQARALLMEIATLFVAFSEAVEGVLDTSTQVFEVNAAASNVEASSGAMLETTGDFENAITVEAERAGVIALIGFGFGGLALLLLIAMGLFLYRDTKRELAETEAQNERNQQAILRLLDEMMNLADGDLTVNATVTEDFTGAIADSMNYAIENLRTLVATINTVAADISESSASTRSQVLGLAEKSEEQAREIQRADDAIEEVSGSVDKVAQDAEQSASVARNSVEIASRGAGTVRRSIEGMDNIREQIQETAKRIKRLGESSQEIGDIIGLINDIAEQTNVLALNAAIQASAAGEAGRGFAVVADEVQRLAERSSSATRQVEGLVKAIQADTSEAVSSMEQSTANVVQGAELAQAAGEALSEIEQVSSDLADLIDGISSSARKQSEMAQDVTSIMAQIREITSETTQGTQSTAAAIGDLAQLSAQLQSSVSDFKLPEPGGTTERVDAAIEGEPASDPDPSSSDEQRA</sequence>
<dbReference type="PATRIC" id="fig|106634.4.peg.2572"/>
<organism evidence="13 14">
    <name type="scientific">Thioalkalivibrio versutus</name>
    <dbReference type="NCBI Taxonomy" id="106634"/>
    <lineage>
        <taxon>Bacteria</taxon>
        <taxon>Pseudomonadati</taxon>
        <taxon>Pseudomonadota</taxon>
        <taxon>Gammaproteobacteria</taxon>
        <taxon>Chromatiales</taxon>
        <taxon>Ectothiorhodospiraceae</taxon>
        <taxon>Thioalkalivibrio</taxon>
    </lineage>
</organism>
<dbReference type="Pfam" id="PF13675">
    <property type="entry name" value="PilJ"/>
    <property type="match status" value="1"/>
</dbReference>
<evidence type="ECO:0000256" key="5">
    <source>
        <dbReference type="ARBA" id="ARBA00023224"/>
    </source>
</evidence>
<accession>A0A0G3G4J1</accession>
<feature type="coiled-coil region" evidence="8">
    <location>
        <begin position="320"/>
        <end position="347"/>
    </location>
</feature>
<reference evidence="13 14" key="1">
    <citation type="submission" date="2015-04" db="EMBL/GenBank/DDBJ databases">
        <title>Complete Sequence for the Genome of the Thioalkalivibrio versutus D301.</title>
        <authorList>
            <person name="Mu T."/>
            <person name="Zhou J."/>
            <person name="Xu X."/>
        </authorList>
    </citation>
    <scope>NUCLEOTIDE SEQUENCE [LARGE SCALE GENOMIC DNA]</scope>
    <source>
        <strain evidence="13 14">D301</strain>
    </source>
</reference>
<dbReference type="SUPFAM" id="SSF58104">
    <property type="entry name" value="Methyl-accepting chemotaxis protein (MCP) signaling domain"/>
    <property type="match status" value="1"/>
</dbReference>
<dbReference type="RefSeq" id="WP_047251741.1">
    <property type="nucleotide sequence ID" value="NZ_CP011367.1"/>
</dbReference>
<evidence type="ECO:0000256" key="1">
    <source>
        <dbReference type="ARBA" id="ARBA00004141"/>
    </source>
</evidence>
<evidence type="ECO:0000259" key="11">
    <source>
        <dbReference type="PROSITE" id="PS50111"/>
    </source>
</evidence>
<dbReference type="GO" id="GO:0016020">
    <property type="term" value="C:membrane"/>
    <property type="evidence" value="ECO:0007669"/>
    <property type="project" value="UniProtKB-SubCell"/>
</dbReference>
<evidence type="ECO:0000256" key="2">
    <source>
        <dbReference type="ARBA" id="ARBA00022692"/>
    </source>
</evidence>
<keyword evidence="4 10" id="KW-0472">Membrane</keyword>
<evidence type="ECO:0000256" key="4">
    <source>
        <dbReference type="ARBA" id="ARBA00023136"/>
    </source>
</evidence>
<feature type="domain" description="HAMP" evidence="12">
    <location>
        <begin position="335"/>
        <end position="386"/>
    </location>
</feature>
<gene>
    <name evidence="13" type="ORF">TVD_12620</name>
</gene>
<keyword evidence="3 10" id="KW-1133">Transmembrane helix</keyword>
<dbReference type="Gene3D" id="1.10.287.950">
    <property type="entry name" value="Methyl-accepting chemotaxis protein"/>
    <property type="match status" value="1"/>
</dbReference>
<dbReference type="Proteomes" id="UP000064201">
    <property type="component" value="Chromosome"/>
</dbReference>
<feature type="domain" description="Methyl-accepting transducer" evidence="11">
    <location>
        <begin position="391"/>
        <end position="627"/>
    </location>
</feature>
<evidence type="ECO:0000256" key="6">
    <source>
        <dbReference type="ARBA" id="ARBA00029447"/>
    </source>
</evidence>
<proteinExistence type="inferred from homology"/>
<evidence type="ECO:0000256" key="7">
    <source>
        <dbReference type="PROSITE-ProRule" id="PRU00284"/>
    </source>
</evidence>
<keyword evidence="14" id="KW-1185">Reference proteome</keyword>
<dbReference type="GO" id="GO:0006935">
    <property type="term" value="P:chemotaxis"/>
    <property type="evidence" value="ECO:0007669"/>
    <property type="project" value="UniProtKB-ARBA"/>
</dbReference>
<evidence type="ECO:0000256" key="10">
    <source>
        <dbReference type="SAM" id="Phobius"/>
    </source>
</evidence>